<dbReference type="OrthoDB" id="3676796at2"/>
<dbReference type="PANTHER" id="PTHR43591">
    <property type="entry name" value="METHYLTRANSFERASE"/>
    <property type="match status" value="1"/>
</dbReference>
<dbReference type="SUPFAM" id="SSF53335">
    <property type="entry name" value="S-adenosyl-L-methionine-dependent methyltransferases"/>
    <property type="match status" value="1"/>
</dbReference>
<reference evidence="3 4" key="1">
    <citation type="submission" date="2015-07" db="EMBL/GenBank/DDBJ databases">
        <title>Genome sequencing of Kibdelosporangium phytohabitans.</title>
        <authorList>
            <person name="Qin S."/>
            <person name="Xing K."/>
        </authorList>
    </citation>
    <scope>NUCLEOTIDE SEQUENCE [LARGE SCALE GENOMIC DNA]</scope>
    <source>
        <strain evidence="3 4">KLBMP1111</strain>
    </source>
</reference>
<dbReference type="Pfam" id="PF13649">
    <property type="entry name" value="Methyltransf_25"/>
    <property type="match status" value="1"/>
</dbReference>
<protein>
    <recommendedName>
        <fullName evidence="2">Methyltransferase domain-containing protein</fullName>
    </recommendedName>
</protein>
<evidence type="ECO:0000259" key="2">
    <source>
        <dbReference type="Pfam" id="PF13649"/>
    </source>
</evidence>
<dbReference type="InterPro" id="IPR041698">
    <property type="entry name" value="Methyltransf_25"/>
</dbReference>
<dbReference type="KEGG" id="kphy:AOZ06_31080"/>
<name>A0A0N9I8C0_9PSEU</name>
<feature type="domain" description="Methyltransferase" evidence="2">
    <location>
        <begin position="349"/>
        <end position="440"/>
    </location>
</feature>
<evidence type="ECO:0000256" key="1">
    <source>
        <dbReference type="SAM" id="MobiDB-lite"/>
    </source>
</evidence>
<sequence length="508" mass="55707">MTVTGTPNTITELVGQFATASPDRLDASYHQLVRAAWDNGELTLLASPVAEEIVSRLERVDDLRKAYLAELAGLLVQAEVPDTGGPVTTVLRAELDRFLALWRGTNRQQPLYWALLYLLSHFPGDRDRVLATAREVGLDPDDQSRLERSLDELDPEAPVLGRVFPYPAAYDEMSSSEKDFDNTWIRTLSRIQIVSQWHNDIESVRGHAGAKAFYAIRHGAPTPVTPDDQPPRVAEPPDADDPALFGPHLTALRCPRCRGKLTVRQGAAECSCGTGFPITKGILNLLDSTGGSGDLLSQLATISTMSYFYEVYARPAFRRLCGMNWEDQVDHEWEQAYIAEHVRPVDGPVLDLAAGSGMWTNTLAELVGADRVIGLDIAPGPLASLRDRRPDVAAVVASAGSLPFDDASVGAVVCWDALQAFPEVAPAAIAEVGRCLRPGGSFTLYTFENAENEIYRHFLRSNRFPNHKDGLTLFDRADLEAWLAHARLEVVDAQLPGQQYIITAVKQG</sequence>
<feature type="region of interest" description="Disordered" evidence="1">
    <location>
        <begin position="219"/>
        <end position="241"/>
    </location>
</feature>
<proteinExistence type="predicted"/>
<dbReference type="PANTHER" id="PTHR43591:SF99">
    <property type="entry name" value="OS06G0646000 PROTEIN"/>
    <property type="match status" value="1"/>
</dbReference>
<dbReference type="GO" id="GO:0008168">
    <property type="term" value="F:methyltransferase activity"/>
    <property type="evidence" value="ECO:0007669"/>
    <property type="project" value="TreeGrafter"/>
</dbReference>
<evidence type="ECO:0000313" key="3">
    <source>
        <dbReference type="EMBL" id="ALG10745.1"/>
    </source>
</evidence>
<dbReference type="Gene3D" id="3.40.50.150">
    <property type="entry name" value="Vaccinia Virus protein VP39"/>
    <property type="match status" value="1"/>
</dbReference>
<dbReference type="Proteomes" id="UP000063699">
    <property type="component" value="Chromosome"/>
</dbReference>
<organism evidence="3 4">
    <name type="scientific">Kibdelosporangium phytohabitans</name>
    <dbReference type="NCBI Taxonomy" id="860235"/>
    <lineage>
        <taxon>Bacteria</taxon>
        <taxon>Bacillati</taxon>
        <taxon>Actinomycetota</taxon>
        <taxon>Actinomycetes</taxon>
        <taxon>Pseudonocardiales</taxon>
        <taxon>Pseudonocardiaceae</taxon>
        <taxon>Kibdelosporangium</taxon>
    </lineage>
</organism>
<dbReference type="EMBL" id="CP012752">
    <property type="protein sequence ID" value="ALG10745.1"/>
    <property type="molecule type" value="Genomic_DNA"/>
</dbReference>
<dbReference type="InterPro" id="IPR029063">
    <property type="entry name" value="SAM-dependent_MTases_sf"/>
</dbReference>
<keyword evidence="4" id="KW-1185">Reference proteome</keyword>
<accession>A0A0N9I8C0</accession>
<dbReference type="CDD" id="cd02440">
    <property type="entry name" value="AdoMet_MTases"/>
    <property type="match status" value="1"/>
</dbReference>
<gene>
    <name evidence="3" type="ORF">AOZ06_31080</name>
</gene>
<evidence type="ECO:0000313" key="4">
    <source>
        <dbReference type="Proteomes" id="UP000063699"/>
    </source>
</evidence>
<dbReference type="RefSeq" id="WP_054292648.1">
    <property type="nucleotide sequence ID" value="NZ_CP012752.1"/>
</dbReference>
<dbReference type="STRING" id="860235.AOZ06_31080"/>
<dbReference type="AlphaFoldDB" id="A0A0N9I8C0"/>